<evidence type="ECO:0008006" key="3">
    <source>
        <dbReference type="Google" id="ProtNLM"/>
    </source>
</evidence>
<reference evidence="2" key="1">
    <citation type="journal article" date="2019" name="Int. J. Syst. Evol. Microbiol.">
        <title>The Global Catalogue of Microorganisms (GCM) 10K type strain sequencing project: providing services to taxonomists for standard genome sequencing and annotation.</title>
        <authorList>
            <consortium name="The Broad Institute Genomics Platform"/>
            <consortium name="The Broad Institute Genome Sequencing Center for Infectious Disease"/>
            <person name="Wu L."/>
            <person name="Ma J."/>
        </authorList>
    </citation>
    <scope>NUCLEOTIDE SEQUENCE [LARGE SCALE GENOMIC DNA]</scope>
    <source>
        <strain evidence="2">JCM 31486</strain>
    </source>
</reference>
<comment type="caution">
    <text evidence="1">The sequence shown here is derived from an EMBL/GenBank/DDBJ whole genome shotgun (WGS) entry which is preliminary data.</text>
</comment>
<accession>A0ABW3M630</accession>
<organism evidence="1 2">
    <name type="scientific">Kibdelosporangium lantanae</name>
    <dbReference type="NCBI Taxonomy" id="1497396"/>
    <lineage>
        <taxon>Bacteria</taxon>
        <taxon>Bacillati</taxon>
        <taxon>Actinomycetota</taxon>
        <taxon>Actinomycetes</taxon>
        <taxon>Pseudonocardiales</taxon>
        <taxon>Pseudonocardiaceae</taxon>
        <taxon>Kibdelosporangium</taxon>
    </lineage>
</organism>
<proteinExistence type="predicted"/>
<keyword evidence="2" id="KW-1185">Reference proteome</keyword>
<name>A0ABW3M630_9PSEU</name>
<dbReference type="Proteomes" id="UP001597045">
    <property type="component" value="Unassembled WGS sequence"/>
</dbReference>
<evidence type="ECO:0000313" key="2">
    <source>
        <dbReference type="Proteomes" id="UP001597045"/>
    </source>
</evidence>
<gene>
    <name evidence="1" type="ORF">ACFQ1S_01865</name>
</gene>
<protein>
    <recommendedName>
        <fullName evidence="3">Minor tail protein</fullName>
    </recommendedName>
</protein>
<evidence type="ECO:0000313" key="1">
    <source>
        <dbReference type="EMBL" id="MFD1044425.1"/>
    </source>
</evidence>
<dbReference type="EMBL" id="JBHTIS010000052">
    <property type="protein sequence ID" value="MFD1044425.1"/>
    <property type="molecule type" value="Genomic_DNA"/>
</dbReference>
<sequence>MVERRGDDPQCAGAERATRTATGTVPVSFGNGFGISAWVYHGAGAPLGGGLTTSPIVEIIPGDQRSLRLVLQPGGGIAFSIRIISPQDLFTVCPIVLDTTVKWRQIGMHVAWTAGNITQYTVTWFVDGQTATTVTTRNVLAGAEYPSALATITVARPLSGVQVWVSPTPPTPGSWPQLPTTPPADIDPGLNELTYLPAISGQDSWDLLKQIASAEFAVPGFNEAGRFSFLNRTSIATRQTAPPTSTLGLDDLAEITATTSMDSVRNEIAISATPAYTRTPRVLIESTDPLSYVIPANTLHRRTVVLPEGSVNFSGLINSLTTGIVLRVASANWNDSVQTGFCCVRVDQPTTEVTSNIGVIVRRLTGTTAQIQVNNTNGFAVQFTTNEATPRPAFRVSGTVVTADPTRTDTITDDSSITAYRRRSLDLPAGPWRQRVEPFQTLARTLLGELAHPNAVYDRIPVPGDPRRVLTDTVALAYPTTVTASIVGITRRLSTTDGLLDELTIRPVTT</sequence>